<dbReference type="Proteomes" id="UP000003803">
    <property type="component" value="Unassembled WGS sequence"/>
</dbReference>
<dbReference type="EMBL" id="ABGD02000014">
    <property type="protein sequence ID" value="EDS11250.1"/>
    <property type="molecule type" value="Genomic_DNA"/>
</dbReference>
<accession>B0PAS0</accession>
<evidence type="ECO:0000313" key="1">
    <source>
        <dbReference type="EMBL" id="EDS11250.1"/>
    </source>
</evidence>
<comment type="caution">
    <text evidence="1">The sequence shown here is derived from an EMBL/GenBank/DDBJ whole genome shotgun (WGS) entry which is preliminary data.</text>
</comment>
<name>B0PAS0_9FIRM</name>
<proteinExistence type="predicted"/>
<dbReference type="RefSeq" id="WP_006875165.1">
    <property type="nucleotide sequence ID" value="NZ_DS544183.1"/>
</dbReference>
<keyword evidence="2" id="KW-1185">Reference proteome</keyword>
<dbReference type="HOGENOM" id="CLU_961858_0_0_9"/>
<sequence length="289" mass="32404">MQDNLIAAIQYRDPNTKEIKILPAIPGKSAYKSAVQGGFTGDEADFNQILADLMPKTEIEEKLNAKADTVALNTLKNDYYTGTIISEFSSPRQFPHAGLYHILAMTEEVNQHLEDPSFAMTDYNVGDYYAQLLTSFTDANGGCMYGTLIVTSPRLAKKVWVGRVWEYEIKEWVLLAHASAPQQYDMTLYGGLLGRAKYSKDQFGMVWLDINVHISETEDKITHNFLVSHLPEGFRPKDNTLIPVWVGKGEKDNTKMIGNIIVYADGGIWFYIGDGLTARSFATQCGFYI</sequence>
<organism evidence="1 2">
    <name type="scientific">Anaerotruncus colihominis DSM 17241</name>
    <dbReference type="NCBI Taxonomy" id="445972"/>
    <lineage>
        <taxon>Bacteria</taxon>
        <taxon>Bacillati</taxon>
        <taxon>Bacillota</taxon>
        <taxon>Clostridia</taxon>
        <taxon>Eubacteriales</taxon>
        <taxon>Oscillospiraceae</taxon>
        <taxon>Anaerotruncus</taxon>
    </lineage>
</organism>
<dbReference type="AlphaFoldDB" id="B0PAS0"/>
<reference evidence="1" key="1">
    <citation type="submission" date="2007-11" db="EMBL/GenBank/DDBJ databases">
        <authorList>
            <person name="Fulton L."/>
            <person name="Clifton S."/>
            <person name="Fulton B."/>
            <person name="Xu J."/>
            <person name="Minx P."/>
            <person name="Pepin K.H."/>
            <person name="Johnson M."/>
            <person name="Thiruvilangam P."/>
            <person name="Bhonagiri V."/>
            <person name="Nash W.E."/>
            <person name="Mardis E.R."/>
            <person name="Wilson R.K."/>
        </authorList>
    </citation>
    <scope>NUCLEOTIDE SEQUENCE [LARGE SCALE GENOMIC DNA]</scope>
    <source>
        <strain evidence="1">DSM 17241</strain>
    </source>
</reference>
<gene>
    <name evidence="1" type="ORF">ANACOL_01870</name>
</gene>
<reference evidence="1" key="2">
    <citation type="submission" date="2013-09" db="EMBL/GenBank/DDBJ databases">
        <title>Draft genome sequence of Anaerotruncus colihominis(DSM 17241).</title>
        <authorList>
            <person name="Sudarsanam P."/>
            <person name="Ley R."/>
            <person name="Guruge J."/>
            <person name="Turnbaugh P.J."/>
            <person name="Mahowald M."/>
            <person name="Liep D."/>
            <person name="Gordon J."/>
        </authorList>
    </citation>
    <scope>NUCLEOTIDE SEQUENCE</scope>
    <source>
        <strain evidence="1">DSM 17241</strain>
    </source>
</reference>
<evidence type="ECO:0000313" key="2">
    <source>
        <dbReference type="Proteomes" id="UP000003803"/>
    </source>
</evidence>
<protein>
    <submittedName>
        <fullName evidence="1">Uncharacterized protein</fullName>
    </submittedName>
</protein>